<evidence type="ECO:0000256" key="2">
    <source>
        <dbReference type="ARBA" id="ARBA00006889"/>
    </source>
</evidence>
<dbReference type="InterPro" id="IPR002345">
    <property type="entry name" value="Lipocalin"/>
</dbReference>
<dbReference type="OrthoDB" id="9447591at2759"/>
<keyword evidence="3" id="KW-0964">Secreted</keyword>
<dbReference type="Pfam" id="PF00061">
    <property type="entry name" value="Lipocalin"/>
    <property type="match status" value="1"/>
</dbReference>
<dbReference type="GO" id="GO:0005615">
    <property type="term" value="C:extracellular space"/>
    <property type="evidence" value="ECO:0007669"/>
    <property type="project" value="TreeGrafter"/>
</dbReference>
<keyword evidence="4 5" id="KW-0732">Signal</keyword>
<evidence type="ECO:0000256" key="3">
    <source>
        <dbReference type="ARBA" id="ARBA00022525"/>
    </source>
</evidence>
<feature type="chain" id="PRO_5028855668" evidence="5">
    <location>
        <begin position="19"/>
        <end position="175"/>
    </location>
</feature>
<dbReference type="GO" id="GO:0036094">
    <property type="term" value="F:small molecule binding"/>
    <property type="evidence" value="ECO:0007669"/>
    <property type="project" value="InterPro"/>
</dbReference>
<dbReference type="SUPFAM" id="SSF50814">
    <property type="entry name" value="Lipocalins"/>
    <property type="match status" value="1"/>
</dbReference>
<dbReference type="InterPro" id="IPR000566">
    <property type="entry name" value="Lipocln_cytosolic_FA-bd_dom"/>
</dbReference>
<evidence type="ECO:0000256" key="1">
    <source>
        <dbReference type="ARBA" id="ARBA00004613"/>
    </source>
</evidence>
<dbReference type="PANTHER" id="PTHR11430:SF124">
    <property type="entry name" value="LIPOCALIN 1-LIKE PROTEIN 1-RELATED"/>
    <property type="match status" value="1"/>
</dbReference>
<name>A0A7F8RB94_LEPWE</name>
<keyword evidence="7" id="KW-1185">Reference proteome</keyword>
<organism evidence="7 8">
    <name type="scientific">Leptonychotes weddellii</name>
    <name type="common">Weddell seal</name>
    <name type="synonym">Otaria weddellii</name>
    <dbReference type="NCBI Taxonomy" id="9713"/>
    <lineage>
        <taxon>Eukaryota</taxon>
        <taxon>Metazoa</taxon>
        <taxon>Chordata</taxon>
        <taxon>Craniata</taxon>
        <taxon>Vertebrata</taxon>
        <taxon>Euteleostomi</taxon>
        <taxon>Mammalia</taxon>
        <taxon>Eutheria</taxon>
        <taxon>Laurasiatheria</taxon>
        <taxon>Carnivora</taxon>
        <taxon>Caniformia</taxon>
        <taxon>Pinnipedia</taxon>
        <taxon>Phocidae</taxon>
        <taxon>Monachinae</taxon>
        <taxon>Lobodontini</taxon>
        <taxon>Leptonychotes</taxon>
    </lineage>
</organism>
<proteinExistence type="inferred from homology"/>
<dbReference type="RefSeq" id="XP_030890685.1">
    <property type="nucleotide sequence ID" value="XM_031034825.1"/>
</dbReference>
<comment type="similarity">
    <text evidence="2">Belongs to the calycin superfamily. Lipocalin family.</text>
</comment>
<protein>
    <submittedName>
        <fullName evidence="8">Major allergen Can f 1-like</fullName>
    </submittedName>
</protein>
<sequence length="175" mass="19548">MKTLLLTIGLNLIAVLEAQDPPASEKDPADVSGKWYLKAMTADLEMPENKPESVTPMTLTALEGGNLEAKITMLINGQCQDMKVVLKKTSEPGKYSAYNGKWVVYTRPSPVKDYYILYCDGEFQGKHVRMAKLVGRDPEKNQEALENFQEFTRAKGFDQKILEPTQTEACSPRGD</sequence>
<dbReference type="PANTHER" id="PTHR11430">
    <property type="entry name" value="LIPOCALIN"/>
    <property type="match status" value="1"/>
</dbReference>
<dbReference type="PRINTS" id="PR01175">
    <property type="entry name" value="VNEBNERGLAND"/>
</dbReference>
<feature type="domain" description="Lipocalin/cytosolic fatty-acid binding" evidence="6">
    <location>
        <begin position="32"/>
        <end position="167"/>
    </location>
</feature>
<dbReference type="GeneID" id="102737091"/>
<accession>A0A7F8RB94</accession>
<dbReference type="InterPro" id="IPR012674">
    <property type="entry name" value="Calycin"/>
</dbReference>
<dbReference type="CDD" id="cd19414">
    <property type="entry name" value="lipocalin_1_3_4_13-like"/>
    <property type="match status" value="1"/>
</dbReference>
<dbReference type="Proteomes" id="UP000245341">
    <property type="component" value="Unplaced"/>
</dbReference>
<dbReference type="KEGG" id="lww:102737091"/>
<evidence type="ECO:0000313" key="8">
    <source>
        <dbReference type="RefSeq" id="XP_030890685.1"/>
    </source>
</evidence>
<dbReference type="InterPro" id="IPR002450">
    <property type="entry name" value="von_Ebner_gland"/>
</dbReference>
<dbReference type="Gene3D" id="2.40.128.20">
    <property type="match status" value="1"/>
</dbReference>
<evidence type="ECO:0000256" key="5">
    <source>
        <dbReference type="SAM" id="SignalP"/>
    </source>
</evidence>
<evidence type="ECO:0000259" key="6">
    <source>
        <dbReference type="Pfam" id="PF00061"/>
    </source>
</evidence>
<gene>
    <name evidence="8" type="primary">LOC102737091</name>
</gene>
<comment type="subcellular location">
    <subcellularLocation>
        <location evidence="1">Secreted</location>
    </subcellularLocation>
</comment>
<feature type="signal peptide" evidence="5">
    <location>
        <begin position="1"/>
        <end position="18"/>
    </location>
</feature>
<reference evidence="8" key="1">
    <citation type="submission" date="2025-08" db="UniProtKB">
        <authorList>
            <consortium name="RefSeq"/>
        </authorList>
    </citation>
    <scope>IDENTIFICATION</scope>
    <source>
        <tissue evidence="8">Liver</tissue>
    </source>
</reference>
<dbReference type="AlphaFoldDB" id="A0A7F8RB94"/>
<evidence type="ECO:0000256" key="4">
    <source>
        <dbReference type="ARBA" id="ARBA00022729"/>
    </source>
</evidence>
<evidence type="ECO:0000313" key="7">
    <source>
        <dbReference type="Proteomes" id="UP000245341"/>
    </source>
</evidence>